<dbReference type="InterPro" id="IPR039542">
    <property type="entry name" value="Erv_N"/>
</dbReference>
<dbReference type="GO" id="GO:0016020">
    <property type="term" value="C:membrane"/>
    <property type="evidence" value="ECO:0007669"/>
    <property type="project" value="UniProtKB-SubCell"/>
</dbReference>
<gene>
    <name evidence="7" type="ORF">Ctob_002389</name>
</gene>
<dbReference type="EMBL" id="JWZX01002861">
    <property type="protein sequence ID" value="KOO26368.1"/>
    <property type="molecule type" value="Genomic_DNA"/>
</dbReference>
<dbReference type="GO" id="GO:0030134">
    <property type="term" value="C:COPII-coated ER to Golgi transport vesicle"/>
    <property type="evidence" value="ECO:0007669"/>
    <property type="project" value="TreeGrafter"/>
</dbReference>
<dbReference type="Proteomes" id="UP000037460">
    <property type="component" value="Unassembled WGS sequence"/>
</dbReference>
<dbReference type="OrthoDB" id="72053at2759"/>
<dbReference type="GO" id="GO:0005783">
    <property type="term" value="C:endoplasmic reticulum"/>
    <property type="evidence" value="ECO:0007669"/>
    <property type="project" value="TreeGrafter"/>
</dbReference>
<dbReference type="Pfam" id="PF00085">
    <property type="entry name" value="Thioredoxin"/>
    <property type="match status" value="1"/>
</dbReference>
<evidence type="ECO:0000256" key="5">
    <source>
        <dbReference type="SAM" id="Phobius"/>
    </source>
</evidence>
<dbReference type="PROSITE" id="PS51352">
    <property type="entry name" value="THIOREDOXIN_2"/>
    <property type="match status" value="1"/>
</dbReference>
<protein>
    <recommendedName>
        <fullName evidence="6">Thioredoxin domain-containing protein</fullName>
    </recommendedName>
</protein>
<feature type="domain" description="Thioredoxin" evidence="6">
    <location>
        <begin position="111"/>
        <end position="265"/>
    </location>
</feature>
<keyword evidence="8" id="KW-1185">Reference proteome</keyword>
<dbReference type="InterPro" id="IPR045888">
    <property type="entry name" value="Erv"/>
</dbReference>
<keyword evidence="3 5" id="KW-1133">Transmembrane helix</keyword>
<evidence type="ECO:0000256" key="3">
    <source>
        <dbReference type="ARBA" id="ARBA00022989"/>
    </source>
</evidence>
<feature type="transmembrane region" description="Helical" evidence="5">
    <location>
        <begin position="20"/>
        <end position="43"/>
    </location>
</feature>
<evidence type="ECO:0000259" key="6">
    <source>
        <dbReference type="PROSITE" id="PS51352"/>
    </source>
</evidence>
<reference evidence="8" key="1">
    <citation type="journal article" date="2015" name="PLoS Genet.">
        <title>Genome Sequence and Transcriptome Analyses of Chrysochromulina tobin: Metabolic Tools for Enhanced Algal Fitness in the Prominent Order Prymnesiales (Haptophyceae).</title>
        <authorList>
            <person name="Hovde B.T."/>
            <person name="Deodato C.R."/>
            <person name="Hunsperger H.M."/>
            <person name="Ryken S.A."/>
            <person name="Yost W."/>
            <person name="Jha R.K."/>
            <person name="Patterson J."/>
            <person name="Monnat R.J. Jr."/>
            <person name="Barlow S.B."/>
            <person name="Starkenburg S.R."/>
            <person name="Cattolico R.A."/>
        </authorList>
    </citation>
    <scope>NUCLEOTIDE SEQUENCE</scope>
    <source>
        <strain evidence="8">CCMP291</strain>
    </source>
</reference>
<evidence type="ECO:0000256" key="4">
    <source>
        <dbReference type="ARBA" id="ARBA00023136"/>
    </source>
</evidence>
<evidence type="ECO:0000313" key="8">
    <source>
        <dbReference type="Proteomes" id="UP000037460"/>
    </source>
</evidence>
<evidence type="ECO:0000256" key="1">
    <source>
        <dbReference type="ARBA" id="ARBA00004370"/>
    </source>
</evidence>
<dbReference type="PANTHER" id="PTHR10984:SF37">
    <property type="entry name" value="PROTEIN DISULFIDE-ISOMERASE 5-3"/>
    <property type="match status" value="1"/>
</dbReference>
<sequence>MSNRGLKKYNFFKHIQEDLVESTTAGTIISLIGTVVMITLFIFELNAYFQLSSKTTLVVDELLDDVLRANFNVTLHQVPCEYLSVDVSDMTGSQRHNVSKDILKWRLDSQQRVLESTAAVAAKTVSEGPQQHETHGGAFDVFDPDEYEPPDTNLSQALTSETFNGFLKAHELTVVNFFAPWCIWCRRFEPVYLEAASQVPKLQFHGHARLAQVDCVANQAFCAQNLIRAYPTVRMYKDGDPVNFELFTGMRTVPAVIGFIQQQMDQYKVSHRVKHKEGQARFVVKHGALSAGSDLYRARMDAEEAQVYCGTNVACAGFTWQSKPPHPVKEGQLVAGPEEAPLVYFKGNIDVQQAHSSLNTDDAWTAYIKLTNATHAASASGSLAHGPEGCRIAGHLNVRKVPGSLKLRLHSTEHDHVVHMINTSHTVDALWFGEPISHSQRTLLPLEDQLELLSPTSHRLDGLPFISAEAGHSHVHYLKVVTKVIKHPRHGSLDTLAYKYTVHSNRYEEPNDGEPEIAFKYDLSPISIVVEQERVPAYKFITSSCAIIGGVFTVIGLLENVIHHTASAITKKTI</sequence>
<name>A0A0M0JJE8_9EUKA</name>
<dbReference type="Gene3D" id="3.40.30.10">
    <property type="entry name" value="Glutaredoxin"/>
    <property type="match status" value="1"/>
</dbReference>
<dbReference type="Pfam" id="PF13850">
    <property type="entry name" value="ERGIC_N"/>
    <property type="match status" value="1"/>
</dbReference>
<dbReference type="InterPro" id="IPR012936">
    <property type="entry name" value="Erv_C"/>
</dbReference>
<comment type="subcellular location">
    <subcellularLocation>
        <location evidence="1">Membrane</location>
    </subcellularLocation>
</comment>
<dbReference type="PANTHER" id="PTHR10984">
    <property type="entry name" value="ENDOPLASMIC RETICULUM-GOLGI INTERMEDIATE COMPARTMENT PROTEIN"/>
    <property type="match status" value="1"/>
</dbReference>
<dbReference type="AlphaFoldDB" id="A0A0M0JJE8"/>
<proteinExistence type="predicted"/>
<dbReference type="InterPro" id="IPR013766">
    <property type="entry name" value="Thioredoxin_domain"/>
</dbReference>
<evidence type="ECO:0000256" key="2">
    <source>
        <dbReference type="ARBA" id="ARBA00022692"/>
    </source>
</evidence>
<organism evidence="7 8">
    <name type="scientific">Chrysochromulina tobinii</name>
    <dbReference type="NCBI Taxonomy" id="1460289"/>
    <lineage>
        <taxon>Eukaryota</taxon>
        <taxon>Haptista</taxon>
        <taxon>Haptophyta</taxon>
        <taxon>Prymnesiophyceae</taxon>
        <taxon>Prymnesiales</taxon>
        <taxon>Chrysochromulinaceae</taxon>
        <taxon>Chrysochromulina</taxon>
    </lineage>
</organism>
<keyword evidence="2 5" id="KW-0812">Transmembrane</keyword>
<comment type="caution">
    <text evidence="7">The sequence shown here is derived from an EMBL/GenBank/DDBJ whole genome shotgun (WGS) entry which is preliminary data.</text>
</comment>
<dbReference type="CDD" id="cd02961">
    <property type="entry name" value="PDI_a_family"/>
    <property type="match status" value="1"/>
</dbReference>
<evidence type="ECO:0000313" key="7">
    <source>
        <dbReference type="EMBL" id="KOO26368.1"/>
    </source>
</evidence>
<keyword evidence="4 5" id="KW-0472">Membrane</keyword>
<dbReference type="InterPro" id="IPR036249">
    <property type="entry name" value="Thioredoxin-like_sf"/>
</dbReference>
<dbReference type="SUPFAM" id="SSF52833">
    <property type="entry name" value="Thioredoxin-like"/>
    <property type="match status" value="1"/>
</dbReference>
<accession>A0A0M0JJE8</accession>
<dbReference type="Pfam" id="PF07970">
    <property type="entry name" value="COPIIcoated_ERV"/>
    <property type="match status" value="1"/>
</dbReference>